<evidence type="ECO:0000256" key="1">
    <source>
        <dbReference type="SAM" id="Phobius"/>
    </source>
</evidence>
<keyword evidence="1" id="KW-0812">Transmembrane</keyword>
<dbReference type="Proteomes" id="UP000033774">
    <property type="component" value="Unassembled WGS sequence"/>
</dbReference>
<name>A0A0F3IW69_9PROT</name>
<evidence type="ECO:0008006" key="4">
    <source>
        <dbReference type="Google" id="ProtNLM"/>
    </source>
</evidence>
<keyword evidence="1" id="KW-1133">Transmembrane helix</keyword>
<evidence type="ECO:0000313" key="2">
    <source>
        <dbReference type="EMBL" id="KJV11000.1"/>
    </source>
</evidence>
<accession>A0A0F3IW69</accession>
<keyword evidence="3" id="KW-1185">Reference proteome</keyword>
<evidence type="ECO:0000313" key="3">
    <source>
        <dbReference type="Proteomes" id="UP000033774"/>
    </source>
</evidence>
<comment type="caution">
    <text evidence="2">The sequence shown here is derived from an EMBL/GenBank/DDBJ whole genome shotgun (WGS) entry which is preliminary data.</text>
</comment>
<feature type="transmembrane region" description="Helical" evidence="1">
    <location>
        <begin position="46"/>
        <end position="75"/>
    </location>
</feature>
<dbReference type="Pfam" id="PF07330">
    <property type="entry name" value="DUF1467"/>
    <property type="match status" value="1"/>
</dbReference>
<organism evidence="2 3">
    <name type="scientific">Elstera litoralis</name>
    <dbReference type="NCBI Taxonomy" id="552518"/>
    <lineage>
        <taxon>Bacteria</taxon>
        <taxon>Pseudomonadati</taxon>
        <taxon>Pseudomonadota</taxon>
        <taxon>Alphaproteobacteria</taxon>
        <taxon>Rhodospirillales</taxon>
        <taxon>Rhodospirillaceae</taxon>
        <taxon>Elstera</taxon>
    </lineage>
</organism>
<dbReference type="OrthoDB" id="9804637at2"/>
<dbReference type="InterPro" id="IPR009935">
    <property type="entry name" value="DUF1467"/>
</dbReference>
<reference evidence="2 3" key="1">
    <citation type="submission" date="2015-03" db="EMBL/GenBank/DDBJ databases">
        <title>Draft genome sequence of Elstera litoralis.</title>
        <authorList>
            <person name="Rahalkar M.C."/>
            <person name="Dhakephalkar P.K."/>
            <person name="Pore S.D."/>
            <person name="Arora P."/>
            <person name="Kapse N.G."/>
            <person name="Pandit P.S."/>
        </authorList>
    </citation>
    <scope>NUCLEOTIDE SEQUENCE [LARGE SCALE GENOMIC DNA]</scope>
    <source>
        <strain evidence="2 3">Dia-1</strain>
    </source>
</reference>
<proteinExistence type="predicted"/>
<sequence length="85" mass="9609">MNWVSGIVVYTITWWVVLFAVLPWRVTTNQQKGRGEMAGAPDNPHILYKAMWTTIIATIVFGGIYAVIAADLISFQDMADRMGRY</sequence>
<dbReference type="RefSeq" id="WP_045774274.1">
    <property type="nucleotide sequence ID" value="NZ_LAJY01000019.1"/>
</dbReference>
<feature type="transmembrane region" description="Helical" evidence="1">
    <location>
        <begin position="7"/>
        <end position="26"/>
    </location>
</feature>
<dbReference type="AlphaFoldDB" id="A0A0F3IW69"/>
<gene>
    <name evidence="2" type="ORF">VZ95_01300</name>
</gene>
<dbReference type="EMBL" id="LAJY01000019">
    <property type="protein sequence ID" value="KJV11000.1"/>
    <property type="molecule type" value="Genomic_DNA"/>
</dbReference>
<protein>
    <recommendedName>
        <fullName evidence="4">DUF1467 family protein</fullName>
    </recommendedName>
</protein>
<keyword evidence="1" id="KW-0472">Membrane</keyword>